<dbReference type="InterPro" id="IPR036597">
    <property type="entry name" value="Fido-like_dom_sf"/>
</dbReference>
<organism evidence="1 2">
    <name type="scientific">Asterophora parasitica</name>
    <dbReference type="NCBI Taxonomy" id="117018"/>
    <lineage>
        <taxon>Eukaryota</taxon>
        <taxon>Fungi</taxon>
        <taxon>Dikarya</taxon>
        <taxon>Basidiomycota</taxon>
        <taxon>Agaricomycotina</taxon>
        <taxon>Agaricomycetes</taxon>
        <taxon>Agaricomycetidae</taxon>
        <taxon>Agaricales</taxon>
        <taxon>Tricholomatineae</taxon>
        <taxon>Lyophyllaceae</taxon>
        <taxon>Asterophora</taxon>
    </lineage>
</organism>
<sequence>VKDPKELTPELVRRVHARLMRTCRYGESKYTPPGVTRTSTKLAVVIQGTTNIECCPIEQVDSELEYICKMAQDGNGRVTRLIASIPLLAHGYPPISIMANERAVYYEDIRKAYEGDHTFLIASVLRGMQATLKDIQALS</sequence>
<dbReference type="Proteomes" id="UP000775547">
    <property type="component" value="Unassembled WGS sequence"/>
</dbReference>
<proteinExistence type="predicted"/>
<evidence type="ECO:0000313" key="2">
    <source>
        <dbReference type="Proteomes" id="UP000775547"/>
    </source>
</evidence>
<dbReference type="SUPFAM" id="SSF140931">
    <property type="entry name" value="Fic-like"/>
    <property type="match status" value="1"/>
</dbReference>
<gene>
    <name evidence="1" type="ORF">DXG03_003047</name>
</gene>
<keyword evidence="2" id="KW-1185">Reference proteome</keyword>
<reference evidence="1" key="1">
    <citation type="submission" date="2020-07" db="EMBL/GenBank/DDBJ databases">
        <authorList>
            <person name="Nieuwenhuis M."/>
            <person name="Van De Peppel L.J.J."/>
        </authorList>
    </citation>
    <scope>NUCLEOTIDE SEQUENCE</scope>
    <source>
        <strain evidence="1">AP01</strain>
        <tissue evidence="1">Mycelium</tissue>
    </source>
</reference>
<comment type="caution">
    <text evidence="1">The sequence shown here is derived from an EMBL/GenBank/DDBJ whole genome shotgun (WGS) entry which is preliminary data.</text>
</comment>
<feature type="non-terminal residue" evidence="1">
    <location>
        <position position="139"/>
    </location>
</feature>
<feature type="non-terminal residue" evidence="1">
    <location>
        <position position="1"/>
    </location>
</feature>
<dbReference type="OrthoDB" id="439046at2759"/>
<dbReference type="AlphaFoldDB" id="A0A9P7FYX4"/>
<dbReference type="EMBL" id="JABCKV010001978">
    <property type="protein sequence ID" value="KAG5639830.1"/>
    <property type="molecule type" value="Genomic_DNA"/>
</dbReference>
<evidence type="ECO:0000313" key="1">
    <source>
        <dbReference type="EMBL" id="KAG5639830.1"/>
    </source>
</evidence>
<name>A0A9P7FYX4_9AGAR</name>
<protein>
    <submittedName>
        <fullName evidence="1">Uncharacterized protein</fullName>
    </submittedName>
</protein>
<dbReference type="Gene3D" id="1.10.3290.10">
    <property type="entry name" value="Fido-like domain"/>
    <property type="match status" value="1"/>
</dbReference>
<accession>A0A9P7FYX4</accession>
<reference evidence="1" key="2">
    <citation type="submission" date="2021-10" db="EMBL/GenBank/DDBJ databases">
        <title>Phylogenomics reveals ancestral predisposition of the termite-cultivated fungus Termitomyces towards a domesticated lifestyle.</title>
        <authorList>
            <person name="Auxier B."/>
            <person name="Grum-Grzhimaylo A."/>
            <person name="Cardenas M.E."/>
            <person name="Lodge J.D."/>
            <person name="Laessoe T."/>
            <person name="Pedersen O."/>
            <person name="Smith M.E."/>
            <person name="Kuyper T.W."/>
            <person name="Franco-Molano E.A."/>
            <person name="Baroni T.J."/>
            <person name="Aanen D.K."/>
        </authorList>
    </citation>
    <scope>NUCLEOTIDE SEQUENCE</scope>
    <source>
        <strain evidence="1">AP01</strain>
        <tissue evidence="1">Mycelium</tissue>
    </source>
</reference>